<evidence type="ECO:0000313" key="3">
    <source>
        <dbReference type="EMBL" id="KAL3891150.1"/>
    </source>
</evidence>
<evidence type="ECO:0000259" key="2">
    <source>
        <dbReference type="Pfam" id="PF22938"/>
    </source>
</evidence>
<dbReference type="Proteomes" id="UP001634394">
    <property type="component" value="Unassembled WGS sequence"/>
</dbReference>
<sequence length="179" mass="21211">MLRQKRFYDSRLKWEQFKPGDSVWVYTSQRKPGLSSKLQSWWKGPFHVVKRHSDVTYRVKCGYKGKPQVIHVDRMKSHKVRDNNDNGDMRQSDDNIDEHDDAGYDNRDGPSRIKNIPWPYPKESAASEHPIPTTQSGRQMRSPGWWKDFILERNFDYKILYRTMKFSGGNFIKKEVKSA</sequence>
<evidence type="ECO:0000313" key="4">
    <source>
        <dbReference type="EMBL" id="KAL3891202.1"/>
    </source>
</evidence>
<name>A0ABD3Y052_SINWO</name>
<evidence type="ECO:0000256" key="1">
    <source>
        <dbReference type="SAM" id="MobiDB-lite"/>
    </source>
</evidence>
<gene>
    <name evidence="3" type="ORF">ACJMK2_003413</name>
    <name evidence="4" type="ORF">ACJMK2_003465</name>
</gene>
<comment type="caution">
    <text evidence="3">The sequence shown here is derived from an EMBL/GenBank/DDBJ whole genome shotgun (WGS) entry which is preliminary data.</text>
</comment>
<protein>
    <recommendedName>
        <fullName evidence="2">Integrase p58-like C-terminal domain-containing protein</fullName>
    </recommendedName>
</protein>
<dbReference type="AlphaFoldDB" id="A0ABD3Y052"/>
<dbReference type="EMBL" id="JBJQND010000001">
    <property type="protein sequence ID" value="KAL3891150.1"/>
    <property type="molecule type" value="Genomic_DNA"/>
</dbReference>
<organism evidence="3 5">
    <name type="scientific">Sinanodonta woodiana</name>
    <name type="common">Chinese pond mussel</name>
    <name type="synonym">Anodonta woodiana</name>
    <dbReference type="NCBI Taxonomy" id="1069815"/>
    <lineage>
        <taxon>Eukaryota</taxon>
        <taxon>Metazoa</taxon>
        <taxon>Spiralia</taxon>
        <taxon>Lophotrochozoa</taxon>
        <taxon>Mollusca</taxon>
        <taxon>Bivalvia</taxon>
        <taxon>Autobranchia</taxon>
        <taxon>Heteroconchia</taxon>
        <taxon>Palaeoheterodonta</taxon>
        <taxon>Unionida</taxon>
        <taxon>Unionoidea</taxon>
        <taxon>Unionidae</taxon>
        <taxon>Unioninae</taxon>
        <taxon>Sinanodonta</taxon>
    </lineage>
</organism>
<keyword evidence="5" id="KW-1185">Reference proteome</keyword>
<feature type="compositionally biased region" description="Basic and acidic residues" evidence="1">
    <location>
        <begin position="101"/>
        <end position="111"/>
    </location>
</feature>
<dbReference type="EMBL" id="JBJQND010000001">
    <property type="protein sequence ID" value="KAL3891202.1"/>
    <property type="molecule type" value="Genomic_DNA"/>
</dbReference>
<accession>A0ABD3Y052</accession>
<proteinExistence type="predicted"/>
<dbReference type="Pfam" id="PF22938">
    <property type="entry name" value="Integrase_p58_C"/>
    <property type="match status" value="1"/>
</dbReference>
<evidence type="ECO:0000313" key="5">
    <source>
        <dbReference type="Proteomes" id="UP001634394"/>
    </source>
</evidence>
<reference evidence="3 5" key="1">
    <citation type="submission" date="2024-11" db="EMBL/GenBank/DDBJ databases">
        <title>Chromosome-level genome assembly of the freshwater bivalve Anodonta woodiana.</title>
        <authorList>
            <person name="Chen X."/>
        </authorList>
    </citation>
    <scope>NUCLEOTIDE SEQUENCE [LARGE SCALE GENOMIC DNA]</scope>
    <source>
        <strain evidence="3">MN2024</strain>
        <tissue evidence="3">Gills</tissue>
    </source>
</reference>
<feature type="domain" description="Integrase p58-like C-terminal" evidence="2">
    <location>
        <begin position="44"/>
        <end position="76"/>
    </location>
</feature>
<feature type="compositionally biased region" description="Basic and acidic residues" evidence="1">
    <location>
        <begin position="76"/>
        <end position="93"/>
    </location>
</feature>
<feature type="region of interest" description="Disordered" evidence="1">
    <location>
        <begin position="76"/>
        <end position="141"/>
    </location>
</feature>
<dbReference type="Gene3D" id="2.30.30.850">
    <property type="match status" value="1"/>
</dbReference>
<dbReference type="InterPro" id="IPR054465">
    <property type="entry name" value="Integrase_p58-like_C"/>
</dbReference>